<organism evidence="3 4">
    <name type="scientific">Aspergillus mulundensis</name>
    <dbReference type="NCBI Taxonomy" id="1810919"/>
    <lineage>
        <taxon>Eukaryota</taxon>
        <taxon>Fungi</taxon>
        <taxon>Dikarya</taxon>
        <taxon>Ascomycota</taxon>
        <taxon>Pezizomycotina</taxon>
        <taxon>Eurotiomycetes</taxon>
        <taxon>Eurotiomycetidae</taxon>
        <taxon>Eurotiales</taxon>
        <taxon>Aspergillaceae</taxon>
        <taxon>Aspergillus</taxon>
        <taxon>Aspergillus subgen. Nidulantes</taxon>
    </lineage>
</organism>
<evidence type="ECO:0000259" key="2">
    <source>
        <dbReference type="Pfam" id="PF24800"/>
    </source>
</evidence>
<keyword evidence="1" id="KW-1133">Transmembrane helix</keyword>
<dbReference type="Proteomes" id="UP000256690">
    <property type="component" value="Unassembled WGS sequence"/>
</dbReference>
<dbReference type="AlphaFoldDB" id="A0A3D8SVF7"/>
<dbReference type="PANTHER" id="PTHR42109:SF3">
    <property type="entry name" value="INTEGRAL MEMBRANE PROTEIN (AFU_ORTHOLOGUE AFUA_5G00100)"/>
    <property type="match status" value="1"/>
</dbReference>
<feature type="transmembrane region" description="Helical" evidence="1">
    <location>
        <begin position="141"/>
        <end position="163"/>
    </location>
</feature>
<comment type="caution">
    <text evidence="3">The sequence shown here is derived from an EMBL/GenBank/DDBJ whole genome shotgun (WGS) entry which is preliminary data.</text>
</comment>
<dbReference type="EMBL" id="PVWQ01000002">
    <property type="protein sequence ID" value="RDW90303.1"/>
    <property type="molecule type" value="Genomic_DNA"/>
</dbReference>
<evidence type="ECO:0000256" key="1">
    <source>
        <dbReference type="SAM" id="Phobius"/>
    </source>
</evidence>
<dbReference type="PANTHER" id="PTHR42109">
    <property type="entry name" value="UNPLACED GENOMIC SCAFFOLD UM_SCAF_CONTIG_1.265, WHOLE GENOME SHOTGUN SEQUENCE"/>
    <property type="match status" value="1"/>
</dbReference>
<dbReference type="RefSeq" id="XP_026607257.1">
    <property type="nucleotide sequence ID" value="XM_026744094.1"/>
</dbReference>
<dbReference type="Pfam" id="PF24800">
    <property type="entry name" value="DUF7702"/>
    <property type="match status" value="1"/>
</dbReference>
<dbReference type="GeneID" id="38112448"/>
<protein>
    <recommendedName>
        <fullName evidence="2">DUF7702 domain-containing protein</fullName>
    </recommendedName>
</protein>
<proteinExistence type="predicted"/>
<dbReference type="InterPro" id="IPR056119">
    <property type="entry name" value="DUF7702"/>
</dbReference>
<name>A0A3D8SVF7_9EURO</name>
<accession>A0A3D8SVF7</accession>
<keyword evidence="1" id="KW-0812">Transmembrane</keyword>
<keyword evidence="4" id="KW-1185">Reference proteome</keyword>
<feature type="transmembrane region" description="Helical" evidence="1">
    <location>
        <begin position="100"/>
        <end position="121"/>
    </location>
</feature>
<feature type="transmembrane region" description="Helical" evidence="1">
    <location>
        <begin position="175"/>
        <end position="196"/>
    </location>
</feature>
<feature type="transmembrane region" description="Helical" evidence="1">
    <location>
        <begin position="59"/>
        <end position="80"/>
    </location>
</feature>
<evidence type="ECO:0000313" key="3">
    <source>
        <dbReference type="EMBL" id="RDW90303.1"/>
    </source>
</evidence>
<feature type="domain" description="DUF7702" evidence="2">
    <location>
        <begin position="3"/>
        <end position="236"/>
    </location>
</feature>
<gene>
    <name evidence="3" type="ORF">DSM5745_02078</name>
</gene>
<dbReference type="OrthoDB" id="2560628at2759"/>
<feature type="transmembrane region" description="Helical" evidence="1">
    <location>
        <begin position="6"/>
        <end position="25"/>
    </location>
</feature>
<feature type="transmembrane region" description="Helical" evidence="1">
    <location>
        <begin position="216"/>
        <end position="236"/>
    </location>
</feature>
<evidence type="ECO:0000313" key="4">
    <source>
        <dbReference type="Proteomes" id="UP000256690"/>
    </source>
</evidence>
<reference evidence="3 4" key="1">
    <citation type="journal article" date="2018" name="IMA Fungus">
        <title>IMA Genome-F 9: Draft genome sequence of Annulohypoxylon stygium, Aspergillus mulundensis, Berkeleyomyces basicola (syn. Thielaviopsis basicola), Ceratocystis smalleyi, two Cercospora beticola strains, Coleophoma cylindrospora, Fusarium fracticaudum, Phialophora cf. hyalina, and Morchella septimelata.</title>
        <authorList>
            <person name="Wingfield B.D."/>
            <person name="Bills G.F."/>
            <person name="Dong Y."/>
            <person name="Huang W."/>
            <person name="Nel W.J."/>
            <person name="Swalarsk-Parry B.S."/>
            <person name="Vaghefi N."/>
            <person name="Wilken P.M."/>
            <person name="An Z."/>
            <person name="de Beer Z.W."/>
            <person name="De Vos L."/>
            <person name="Chen L."/>
            <person name="Duong T.A."/>
            <person name="Gao Y."/>
            <person name="Hammerbacher A."/>
            <person name="Kikkert J.R."/>
            <person name="Li Y."/>
            <person name="Li H."/>
            <person name="Li K."/>
            <person name="Li Q."/>
            <person name="Liu X."/>
            <person name="Ma X."/>
            <person name="Naidoo K."/>
            <person name="Pethybridge S.J."/>
            <person name="Sun J."/>
            <person name="Steenkamp E.T."/>
            <person name="van der Nest M.A."/>
            <person name="van Wyk S."/>
            <person name="Wingfield M.J."/>
            <person name="Xiong C."/>
            <person name="Yue Q."/>
            <person name="Zhang X."/>
        </authorList>
    </citation>
    <scope>NUCLEOTIDE SEQUENCE [LARGE SCALE GENOMIC DNA]</scope>
    <source>
        <strain evidence="3 4">DSM 5745</strain>
    </source>
</reference>
<keyword evidence="1" id="KW-0472">Membrane</keyword>
<sequence length="267" mass="28418">MVNGIFAADLALYIPLFPLVIYNFYTHRWAGFLAWYGLGIFCAIRIVAGAIGASNEQSVAANILTGIGTSPLILAIDGLVHEARTHRNPHQTTGKWLGWAVIYIITGLMAAAIALTVTGAMDIYRGTPKPHSIAHWKAGSALMVVAWVLEVAWAAFSLLPSQARRDALKFRQGTLLLYGTVVALVPLGVRVIYALVATATQRKDLSTVSGTVAVRVVLMFLPEALTAIVIVVFGFLTGGKGRNASAGDKEDCVVGGQNESMTALGRV</sequence>
<feature type="transmembrane region" description="Helical" evidence="1">
    <location>
        <begin position="32"/>
        <end position="53"/>
    </location>
</feature>